<evidence type="ECO:0000256" key="1">
    <source>
        <dbReference type="SAM" id="Phobius"/>
    </source>
</evidence>
<evidence type="ECO:0000313" key="2">
    <source>
        <dbReference type="EMBL" id="MDQ0146085.1"/>
    </source>
</evidence>
<comment type="caution">
    <text evidence="2">The sequence shown here is derived from an EMBL/GenBank/DDBJ whole genome shotgun (WGS) entry which is preliminary data.</text>
</comment>
<protein>
    <submittedName>
        <fullName evidence="2">Uncharacterized protein</fullName>
    </submittedName>
</protein>
<keyword evidence="3" id="KW-1185">Reference proteome</keyword>
<name>A0AAJ1WFV9_9MICC</name>
<dbReference type="AlphaFoldDB" id="A0AAJ1WFV9"/>
<proteinExistence type="predicted"/>
<gene>
    <name evidence="2" type="ORF">J2T23_001978</name>
</gene>
<feature type="transmembrane region" description="Helical" evidence="1">
    <location>
        <begin position="126"/>
        <end position="147"/>
    </location>
</feature>
<dbReference type="EMBL" id="JAUSTB010000005">
    <property type="protein sequence ID" value="MDQ0146085.1"/>
    <property type="molecule type" value="Genomic_DNA"/>
</dbReference>
<keyword evidence="1" id="KW-0812">Transmembrane</keyword>
<keyword evidence="1" id="KW-0472">Membrane</keyword>
<organism evidence="2 3">
    <name type="scientific">Pseudarthrobacter niigatensis</name>
    <dbReference type="NCBI Taxonomy" id="369935"/>
    <lineage>
        <taxon>Bacteria</taxon>
        <taxon>Bacillati</taxon>
        <taxon>Actinomycetota</taxon>
        <taxon>Actinomycetes</taxon>
        <taxon>Micrococcales</taxon>
        <taxon>Micrococcaceae</taxon>
        <taxon>Pseudarthrobacter</taxon>
    </lineage>
</organism>
<feature type="transmembrane region" description="Helical" evidence="1">
    <location>
        <begin position="41"/>
        <end position="62"/>
    </location>
</feature>
<keyword evidence="1" id="KW-1133">Transmembrane helix</keyword>
<reference evidence="2 3" key="1">
    <citation type="submission" date="2023-07" db="EMBL/GenBank/DDBJ databases">
        <title>Sorghum-associated microbial communities from plants grown in Nebraska, USA.</title>
        <authorList>
            <person name="Schachtman D."/>
        </authorList>
    </citation>
    <scope>NUCLEOTIDE SEQUENCE [LARGE SCALE GENOMIC DNA]</scope>
    <source>
        <strain evidence="2 3">DS1001</strain>
    </source>
</reference>
<feature type="transmembrane region" description="Helical" evidence="1">
    <location>
        <begin position="85"/>
        <end position="105"/>
    </location>
</feature>
<evidence type="ECO:0000313" key="3">
    <source>
        <dbReference type="Proteomes" id="UP001239267"/>
    </source>
</evidence>
<dbReference type="Proteomes" id="UP001239267">
    <property type="component" value="Unassembled WGS sequence"/>
</dbReference>
<feature type="transmembrane region" description="Helical" evidence="1">
    <location>
        <begin position="12"/>
        <end position="34"/>
    </location>
</feature>
<accession>A0AAJ1WFV9</accession>
<dbReference type="RefSeq" id="WP_307359476.1">
    <property type="nucleotide sequence ID" value="NZ_JAUSTB010000005.1"/>
</dbReference>
<sequence>MLEIAGLPAHILLIHGVVVLAPLAGVLAVVFALLRRSRRYLAWPLGILALLMVPLTVVTAQAGEQLEKARPASQLIQDHAHQGSFLRYVAALFLVVAAVQIAAAFPSLLGRLPAFRGLATLLESRWVLPATSVLGVLAGLFLVYQSIVTGHSGAASVWAATR</sequence>